<accession>A0A3P2ACI1</accession>
<keyword evidence="2" id="KW-1185">Reference proteome</keyword>
<dbReference type="InterPro" id="IPR027405">
    <property type="entry name" value="YidB-like"/>
</dbReference>
<dbReference type="OrthoDB" id="9795283at2"/>
<organism evidence="1 2">
    <name type="scientific">Conchiformibius steedae</name>
    <dbReference type="NCBI Taxonomy" id="153493"/>
    <lineage>
        <taxon>Bacteria</taxon>
        <taxon>Pseudomonadati</taxon>
        <taxon>Pseudomonadota</taxon>
        <taxon>Betaproteobacteria</taxon>
        <taxon>Neisseriales</taxon>
        <taxon>Neisseriaceae</taxon>
        <taxon>Conchiformibius</taxon>
    </lineage>
</organism>
<dbReference type="AlphaFoldDB" id="A0A3P2ACI1"/>
<reference evidence="1 2" key="1">
    <citation type="submission" date="2018-11" db="EMBL/GenBank/DDBJ databases">
        <title>Genomes From Bacteria Associated with the Canine Oral Cavity: a Test Case for Automated Genome-Based Taxonomic Assignment.</title>
        <authorList>
            <person name="Coil D.A."/>
            <person name="Jospin G."/>
            <person name="Darling A.E."/>
            <person name="Wallis C."/>
            <person name="Davis I.J."/>
            <person name="Harris S."/>
            <person name="Eisen J.A."/>
            <person name="Holcombe L.J."/>
            <person name="O'Flynn C."/>
        </authorList>
    </citation>
    <scope>NUCLEOTIDE SEQUENCE [LARGE SCALE GENOMIC DNA]</scope>
    <source>
        <strain evidence="1 2">COT-280</strain>
    </source>
</reference>
<name>A0A3P2ACI1_9NEIS</name>
<evidence type="ECO:0000313" key="2">
    <source>
        <dbReference type="Proteomes" id="UP000269923"/>
    </source>
</evidence>
<dbReference type="EMBL" id="RQYC01000002">
    <property type="protein sequence ID" value="RRD91343.1"/>
    <property type="molecule type" value="Genomic_DNA"/>
</dbReference>
<protein>
    <submittedName>
        <fullName evidence="1">DUF937 domain-containing protein</fullName>
    </submittedName>
</protein>
<sequence length="141" mass="14279">MGLLDSITSLAGAAALLKDTDGNGQIQAVDLVKQLIEQNGGNVGALLGQLQQGNLADTVQSWIGNGANAPADAAQIQSALGSNLQEAAAKVGLDVNQAGNLLAQYLPQIINGLTPNGKATDADGFGLDDIAGMVINNFLKK</sequence>
<gene>
    <name evidence="1" type="ORF">EII21_02315</name>
</gene>
<evidence type="ECO:0000313" key="1">
    <source>
        <dbReference type="EMBL" id="RRD91343.1"/>
    </source>
</evidence>
<dbReference type="Pfam" id="PF20159">
    <property type="entry name" value="YidB"/>
    <property type="match status" value="1"/>
</dbReference>
<proteinExistence type="predicted"/>
<dbReference type="InterPro" id="IPR045372">
    <property type="entry name" value="YidB"/>
</dbReference>
<dbReference type="InterPro" id="IPR018247">
    <property type="entry name" value="EF_Hand_1_Ca_BS"/>
</dbReference>
<comment type="caution">
    <text evidence="1">The sequence shown here is derived from an EMBL/GenBank/DDBJ whole genome shotgun (WGS) entry which is preliminary data.</text>
</comment>
<dbReference type="Gene3D" id="1.10.10.690">
    <property type="entry name" value="YidB-like"/>
    <property type="match status" value="1"/>
</dbReference>
<dbReference type="STRING" id="1121352.GCA_000620925_00231"/>
<dbReference type="SUPFAM" id="SSF140804">
    <property type="entry name" value="YidB-like"/>
    <property type="match status" value="1"/>
</dbReference>
<dbReference type="Proteomes" id="UP000269923">
    <property type="component" value="Unassembled WGS sequence"/>
</dbReference>
<dbReference type="PROSITE" id="PS00018">
    <property type="entry name" value="EF_HAND_1"/>
    <property type="match status" value="1"/>
</dbReference>